<proteinExistence type="predicted"/>
<organism evidence="1 2">
    <name type="scientific">Sphingomonas aerolata</name>
    <dbReference type="NCBI Taxonomy" id="185951"/>
    <lineage>
        <taxon>Bacteria</taxon>
        <taxon>Pseudomonadati</taxon>
        <taxon>Pseudomonadota</taxon>
        <taxon>Alphaproteobacteria</taxon>
        <taxon>Sphingomonadales</taxon>
        <taxon>Sphingomonadaceae</taxon>
        <taxon>Sphingomonas</taxon>
    </lineage>
</organism>
<accession>A0A2T4YSE9</accession>
<keyword evidence="2" id="KW-1185">Reference proteome</keyword>
<dbReference type="EMBL" id="PZZN01000001">
    <property type="protein sequence ID" value="PTM46735.1"/>
    <property type="molecule type" value="Genomic_DNA"/>
</dbReference>
<gene>
    <name evidence="1" type="ORF">C8J24_0108</name>
</gene>
<dbReference type="RefSeq" id="WP_197975206.1">
    <property type="nucleotide sequence ID" value="NZ_CP128316.1"/>
</dbReference>
<dbReference type="Proteomes" id="UP000240996">
    <property type="component" value="Unassembled WGS sequence"/>
</dbReference>
<name>A0A2T4YSE9_9SPHN</name>
<dbReference type="AlphaFoldDB" id="A0A2T4YSE9"/>
<evidence type="ECO:0000313" key="2">
    <source>
        <dbReference type="Proteomes" id="UP000240996"/>
    </source>
</evidence>
<evidence type="ECO:0000313" key="1">
    <source>
        <dbReference type="EMBL" id="PTM46735.1"/>
    </source>
</evidence>
<protein>
    <submittedName>
        <fullName evidence="1">Uncharacterized protein</fullName>
    </submittedName>
</protein>
<reference evidence="1 2" key="1">
    <citation type="submission" date="2018-04" db="EMBL/GenBank/DDBJ databases">
        <title>Genomic Encyclopedia of Type Strains, Phase III (KMG-III): the genomes of soil and plant-associated and newly described type strains.</title>
        <authorList>
            <person name="Whitman W."/>
        </authorList>
    </citation>
    <scope>NUCLEOTIDE SEQUENCE [LARGE SCALE GENOMIC DNA]</scope>
    <source>
        <strain evidence="1 2">NW12</strain>
    </source>
</reference>
<sequence length="82" mass="8555">MTTTPSADVAPISRAMNVRVTEAQAVAMCAKHKAEISAIESLPSGGTRIVLMNIADAATVAKAFGSKVLTGTVQRTGWIRAR</sequence>
<comment type="caution">
    <text evidence="1">The sequence shown here is derived from an EMBL/GenBank/DDBJ whole genome shotgun (WGS) entry which is preliminary data.</text>
</comment>